<keyword evidence="6" id="KW-0862">Zinc</keyword>
<proteinExistence type="inferred from homology"/>
<dbReference type="PANTHER" id="PTHR11705:SF143">
    <property type="entry name" value="SLL0236 PROTEIN"/>
    <property type="match status" value="1"/>
</dbReference>
<evidence type="ECO:0000256" key="8">
    <source>
        <dbReference type="PROSITE-ProRule" id="PRU01379"/>
    </source>
</evidence>
<dbReference type="Pfam" id="PF01476">
    <property type="entry name" value="LysM"/>
    <property type="match status" value="1"/>
</dbReference>
<dbReference type="InterPro" id="IPR018392">
    <property type="entry name" value="LysM"/>
</dbReference>
<dbReference type="KEGG" id="fpn:ABE65_014025"/>
<sequence>MEIVMRNGDSFWYYSRLLSIPYVLIKDSNPNVTAANMLAGESVEVPGMSLEKYKIKNGDTFFSIADKFDLPLDALYLVNPTVKPKEIFTKDIINIPRMLPYPSIKCQRKYDTAALNHDIDKLLHVFPFIKRQQIGKSVLEKPIDMLVIGNGKKKVHINGAFHGNEWITSGVLMKFINEYASALSSDKILNGYKALDLYRDTTLYAVPMVDPDGVDLVLNGPPENSEWKEHVLKLNKRSKDFSGWKANIRGVDLNNQFPARWELEQVRKPTSPAPRDYPGTAPLSEPEAKVMAELTERNQFDRVVALHTQGKELYWGFEGEEPMPISGKIADEFERVSGYKAIRYVDSYAGYKDWFIQEFRKPGFTIELGIGVNPLPIKQFDTIYEDTRGILLAALYM</sequence>
<dbReference type="PANTHER" id="PTHR11705">
    <property type="entry name" value="PROTEASE FAMILY M14 CARBOXYPEPTIDASE A,B"/>
    <property type="match status" value="1"/>
</dbReference>
<dbReference type="GO" id="GO:0008270">
    <property type="term" value="F:zinc ion binding"/>
    <property type="evidence" value="ECO:0007669"/>
    <property type="project" value="InterPro"/>
</dbReference>
<keyword evidence="3" id="KW-0645">Protease</keyword>
<evidence type="ECO:0000256" key="5">
    <source>
        <dbReference type="ARBA" id="ARBA00022801"/>
    </source>
</evidence>
<dbReference type="GO" id="GO:0004181">
    <property type="term" value="F:metallocarboxypeptidase activity"/>
    <property type="evidence" value="ECO:0007669"/>
    <property type="project" value="InterPro"/>
</dbReference>
<evidence type="ECO:0000256" key="7">
    <source>
        <dbReference type="ARBA" id="ARBA00023049"/>
    </source>
</evidence>
<gene>
    <name evidence="11" type="ORF">ABE65_014025</name>
</gene>
<dbReference type="SMART" id="SM00257">
    <property type="entry name" value="LysM"/>
    <property type="match status" value="2"/>
</dbReference>
<dbReference type="STRING" id="1221500.ABE65_014025"/>
<dbReference type="CDD" id="cd00118">
    <property type="entry name" value="LysM"/>
    <property type="match status" value="1"/>
</dbReference>
<evidence type="ECO:0000313" key="11">
    <source>
        <dbReference type="EMBL" id="ANC77855.1"/>
    </source>
</evidence>
<reference evidence="11 12" key="1">
    <citation type="submission" date="2016-04" db="EMBL/GenBank/DDBJ databases">
        <title>Complete genome sequence of Fictibacillus phosphorivorans G25-29, a strain toxic to nematodes.</title>
        <authorList>
            <person name="Zheng Z."/>
        </authorList>
    </citation>
    <scope>NUCLEOTIDE SEQUENCE [LARGE SCALE GENOMIC DNA]</scope>
    <source>
        <strain evidence="11 12">G25-29</strain>
    </source>
</reference>
<dbReference type="SUPFAM" id="SSF54106">
    <property type="entry name" value="LysM domain"/>
    <property type="match status" value="1"/>
</dbReference>
<name>A0A168W4E0_9BACL</name>
<protein>
    <submittedName>
        <fullName evidence="11">Peptidase M14</fullName>
    </submittedName>
</protein>
<evidence type="ECO:0000313" key="12">
    <source>
        <dbReference type="Proteomes" id="UP000076623"/>
    </source>
</evidence>
<dbReference type="SMART" id="SM00631">
    <property type="entry name" value="Zn_pept"/>
    <property type="match status" value="1"/>
</dbReference>
<dbReference type="AlphaFoldDB" id="A0A168W4E0"/>
<evidence type="ECO:0000259" key="9">
    <source>
        <dbReference type="PROSITE" id="PS51782"/>
    </source>
</evidence>
<evidence type="ECO:0000256" key="6">
    <source>
        <dbReference type="ARBA" id="ARBA00022833"/>
    </source>
</evidence>
<keyword evidence="12" id="KW-1185">Reference proteome</keyword>
<dbReference type="InterPro" id="IPR036779">
    <property type="entry name" value="LysM_dom_sf"/>
</dbReference>
<accession>A0A168W4E0</accession>
<feature type="domain" description="LysM" evidence="9">
    <location>
        <begin position="51"/>
        <end position="95"/>
    </location>
</feature>
<keyword evidence="5" id="KW-0378">Hydrolase</keyword>
<evidence type="ECO:0000256" key="4">
    <source>
        <dbReference type="ARBA" id="ARBA00022723"/>
    </source>
</evidence>
<keyword evidence="7" id="KW-0482">Metalloprotease</keyword>
<dbReference type="EMBL" id="CP015378">
    <property type="protein sequence ID" value="ANC77855.1"/>
    <property type="molecule type" value="Genomic_DNA"/>
</dbReference>
<dbReference type="CDD" id="cd06229">
    <property type="entry name" value="M14_Endopeptidase_I"/>
    <property type="match status" value="1"/>
</dbReference>
<dbReference type="InterPro" id="IPR034274">
    <property type="entry name" value="ENP1_M14_CPD"/>
</dbReference>
<dbReference type="Gene3D" id="3.10.350.10">
    <property type="entry name" value="LysM domain"/>
    <property type="match status" value="1"/>
</dbReference>
<dbReference type="InterPro" id="IPR057246">
    <property type="entry name" value="CARBOXYPEPT_ZN_1"/>
</dbReference>
<evidence type="ECO:0000256" key="1">
    <source>
        <dbReference type="ARBA" id="ARBA00001947"/>
    </source>
</evidence>
<dbReference type="PROSITE" id="PS51782">
    <property type="entry name" value="LYSM"/>
    <property type="match status" value="1"/>
</dbReference>
<organism evidence="11 12">
    <name type="scientific">Fictibacillus phosphorivorans</name>
    <dbReference type="NCBI Taxonomy" id="1221500"/>
    <lineage>
        <taxon>Bacteria</taxon>
        <taxon>Bacillati</taxon>
        <taxon>Bacillota</taxon>
        <taxon>Bacilli</taxon>
        <taxon>Bacillales</taxon>
        <taxon>Fictibacillaceae</taxon>
        <taxon>Fictibacillus</taxon>
    </lineage>
</organism>
<dbReference type="Gene3D" id="3.40.630.10">
    <property type="entry name" value="Zn peptidases"/>
    <property type="match status" value="1"/>
</dbReference>
<evidence type="ECO:0000256" key="3">
    <source>
        <dbReference type="ARBA" id="ARBA00022670"/>
    </source>
</evidence>
<keyword evidence="4" id="KW-0479">Metal-binding</keyword>
<dbReference type="GO" id="GO:0006508">
    <property type="term" value="P:proteolysis"/>
    <property type="evidence" value="ECO:0007669"/>
    <property type="project" value="UniProtKB-KW"/>
</dbReference>
<dbReference type="RefSeq" id="WP_066396137.1">
    <property type="nucleotide sequence ID" value="NZ_CP015378.1"/>
</dbReference>
<dbReference type="GO" id="GO:0005615">
    <property type="term" value="C:extracellular space"/>
    <property type="evidence" value="ECO:0007669"/>
    <property type="project" value="TreeGrafter"/>
</dbReference>
<comment type="similarity">
    <text evidence="2 8">Belongs to the peptidase M14 family.</text>
</comment>
<dbReference type="SUPFAM" id="SSF53187">
    <property type="entry name" value="Zn-dependent exopeptidases"/>
    <property type="match status" value="1"/>
</dbReference>
<dbReference type="PROSITE" id="PS52035">
    <property type="entry name" value="PEPTIDASE_M14"/>
    <property type="match status" value="1"/>
</dbReference>
<feature type="active site" description="Proton donor/acceptor" evidence="8">
    <location>
        <position position="367"/>
    </location>
</feature>
<evidence type="ECO:0000259" key="10">
    <source>
        <dbReference type="PROSITE" id="PS52035"/>
    </source>
</evidence>
<feature type="domain" description="Peptidase M14" evidence="10">
    <location>
        <begin position="108"/>
        <end position="397"/>
    </location>
</feature>
<dbReference type="InterPro" id="IPR000834">
    <property type="entry name" value="Peptidase_M14"/>
</dbReference>
<dbReference type="PROSITE" id="PS00132">
    <property type="entry name" value="CARBOXYPEPT_ZN_1"/>
    <property type="match status" value="1"/>
</dbReference>
<evidence type="ECO:0000256" key="2">
    <source>
        <dbReference type="ARBA" id="ARBA00005988"/>
    </source>
</evidence>
<dbReference type="Proteomes" id="UP000076623">
    <property type="component" value="Chromosome"/>
</dbReference>
<comment type="cofactor">
    <cofactor evidence="1">
        <name>Zn(2+)</name>
        <dbReference type="ChEBI" id="CHEBI:29105"/>
    </cofactor>
</comment>
<dbReference type="Pfam" id="PF00246">
    <property type="entry name" value="Peptidase_M14"/>
    <property type="match status" value="1"/>
</dbReference>